<reference evidence="7" key="1">
    <citation type="submission" date="2015-08" db="UniProtKB">
        <authorList>
            <consortium name="WormBaseParasite"/>
        </authorList>
    </citation>
    <scope>IDENTIFICATION</scope>
</reference>
<dbReference type="CDD" id="cd22928">
    <property type="entry name" value="HFD_POLE3_DPB4"/>
    <property type="match status" value="1"/>
</dbReference>
<dbReference type="WBParaSite" id="SSTP_0000112000.1">
    <property type="protein sequence ID" value="SSTP_0000112000.1"/>
    <property type="gene ID" value="SSTP_0000112000"/>
</dbReference>
<dbReference type="InterPro" id="IPR009072">
    <property type="entry name" value="Histone-fold"/>
</dbReference>
<dbReference type="Pfam" id="PF00808">
    <property type="entry name" value="CBFD_NFYB_HMF"/>
    <property type="match status" value="1"/>
</dbReference>
<evidence type="ECO:0000313" key="7">
    <source>
        <dbReference type="WBParaSite" id="SSTP_0000112000.1"/>
    </source>
</evidence>
<evidence type="ECO:0000259" key="5">
    <source>
        <dbReference type="Pfam" id="PF00808"/>
    </source>
</evidence>
<protein>
    <recommendedName>
        <fullName evidence="3">DNA polymerase epsilon subunit 3</fullName>
    </recommendedName>
</protein>
<dbReference type="GO" id="GO:0008623">
    <property type="term" value="C:CHRAC"/>
    <property type="evidence" value="ECO:0007669"/>
    <property type="project" value="TreeGrafter"/>
</dbReference>
<evidence type="ECO:0000256" key="1">
    <source>
        <dbReference type="ARBA" id="ARBA00004123"/>
    </source>
</evidence>
<dbReference type="GO" id="GO:0006272">
    <property type="term" value="P:leading strand elongation"/>
    <property type="evidence" value="ECO:0007669"/>
    <property type="project" value="TreeGrafter"/>
</dbReference>
<dbReference type="GO" id="GO:0031490">
    <property type="term" value="F:chromatin DNA binding"/>
    <property type="evidence" value="ECO:0007669"/>
    <property type="project" value="TreeGrafter"/>
</dbReference>
<dbReference type="Gene3D" id="1.10.20.10">
    <property type="entry name" value="Histone, subunit A"/>
    <property type="match status" value="1"/>
</dbReference>
<dbReference type="InterPro" id="IPR051377">
    <property type="entry name" value="DNA_Pol-Epsilon_Subunit"/>
</dbReference>
<feature type="compositionally biased region" description="Acidic residues" evidence="4">
    <location>
        <begin position="120"/>
        <end position="138"/>
    </location>
</feature>
<dbReference type="STRING" id="6248.A0A0K0DV52"/>
<dbReference type="InterPro" id="IPR003958">
    <property type="entry name" value="CBFA_NFYB_domain"/>
</dbReference>
<evidence type="ECO:0000256" key="4">
    <source>
        <dbReference type="SAM" id="MobiDB-lite"/>
    </source>
</evidence>
<dbReference type="GO" id="GO:0008622">
    <property type="term" value="C:epsilon DNA polymerase complex"/>
    <property type="evidence" value="ECO:0007669"/>
    <property type="project" value="TreeGrafter"/>
</dbReference>
<accession>A0A0K0DV52</accession>
<dbReference type="GO" id="GO:0031507">
    <property type="term" value="P:heterochromatin formation"/>
    <property type="evidence" value="ECO:0007669"/>
    <property type="project" value="TreeGrafter"/>
</dbReference>
<dbReference type="SUPFAM" id="SSF47113">
    <property type="entry name" value="Histone-fold"/>
    <property type="match status" value="1"/>
</dbReference>
<feature type="compositionally biased region" description="Basic and acidic residues" evidence="4">
    <location>
        <begin position="98"/>
        <end position="119"/>
    </location>
</feature>
<keyword evidence="6" id="KW-1185">Reference proteome</keyword>
<keyword evidence="2" id="KW-0539">Nucleus</keyword>
<feature type="region of interest" description="Disordered" evidence="4">
    <location>
        <begin position="95"/>
        <end position="138"/>
    </location>
</feature>
<dbReference type="WBParaSite" id="TCONS_00008569.p1">
    <property type="protein sequence ID" value="TCONS_00008569.p1"/>
    <property type="gene ID" value="XLOC_006504"/>
</dbReference>
<evidence type="ECO:0000256" key="2">
    <source>
        <dbReference type="ARBA" id="ARBA00023242"/>
    </source>
</evidence>
<feature type="domain" description="Transcription factor CBF/NF-Y/archaeal histone" evidence="5">
    <location>
        <begin position="9"/>
        <end position="72"/>
    </location>
</feature>
<sequence length="138" mass="15388">MAETYQEGLPMSQILKVIKRKAPKGAQFSRDFKSAMGKSAQVFIYYLTATAQEIATKNKRKKIMIEDLRKAVVSLELDSLNSAVNEIINLMTSQVRVPADESKDSGDGDKEDSTDKILENEDDKEITGDEPEDVSVEE</sequence>
<dbReference type="PANTHER" id="PTHR46172">
    <property type="entry name" value="DNA POLYMERASE EPSILON SUBUNIT 3"/>
    <property type="match status" value="1"/>
</dbReference>
<dbReference type="GO" id="GO:0006974">
    <property type="term" value="P:DNA damage response"/>
    <property type="evidence" value="ECO:0007669"/>
    <property type="project" value="TreeGrafter"/>
</dbReference>
<dbReference type="PANTHER" id="PTHR46172:SF1">
    <property type="entry name" value="DNA POLYMERASE EPSILON SUBUNIT 3"/>
    <property type="match status" value="1"/>
</dbReference>
<organism evidence="7">
    <name type="scientific">Strongyloides stercoralis</name>
    <name type="common">Threadworm</name>
    <dbReference type="NCBI Taxonomy" id="6248"/>
    <lineage>
        <taxon>Eukaryota</taxon>
        <taxon>Metazoa</taxon>
        <taxon>Ecdysozoa</taxon>
        <taxon>Nematoda</taxon>
        <taxon>Chromadorea</taxon>
        <taxon>Rhabditida</taxon>
        <taxon>Tylenchina</taxon>
        <taxon>Panagrolaimomorpha</taxon>
        <taxon>Strongyloidoidea</taxon>
        <taxon>Strongyloididae</taxon>
        <taxon>Strongyloides</taxon>
    </lineage>
</organism>
<dbReference type="Proteomes" id="UP000035681">
    <property type="component" value="Unplaced"/>
</dbReference>
<evidence type="ECO:0000313" key="6">
    <source>
        <dbReference type="Proteomes" id="UP000035681"/>
    </source>
</evidence>
<name>A0A0K0DV52_STRER</name>
<dbReference type="GO" id="GO:0046982">
    <property type="term" value="F:protein heterodimerization activity"/>
    <property type="evidence" value="ECO:0007669"/>
    <property type="project" value="InterPro"/>
</dbReference>
<evidence type="ECO:0000256" key="3">
    <source>
        <dbReference type="ARBA" id="ARBA00039793"/>
    </source>
</evidence>
<proteinExistence type="predicted"/>
<comment type="subcellular location">
    <subcellularLocation>
        <location evidence="1">Nucleus</location>
    </subcellularLocation>
</comment>
<dbReference type="AlphaFoldDB" id="A0A0K0DV52"/>